<dbReference type="InterPro" id="IPR038606">
    <property type="entry name" value="To_sf"/>
</dbReference>
<protein>
    <submittedName>
        <fullName evidence="2">Uncharacterized protein LOC113403475</fullName>
    </submittedName>
</protein>
<dbReference type="InterPro" id="IPR038602">
    <property type="entry name" value="Mite_allergen_7_sf"/>
</dbReference>
<name>A0A8B8IVX6_VANTA</name>
<proteinExistence type="predicted"/>
<dbReference type="AlphaFoldDB" id="A0A8B8IVX6"/>
<evidence type="ECO:0000313" key="1">
    <source>
        <dbReference type="Proteomes" id="UP001652626"/>
    </source>
</evidence>
<dbReference type="InterPro" id="IPR020234">
    <property type="entry name" value="Mite_allergen_group-7"/>
</dbReference>
<reference evidence="2" key="1">
    <citation type="submission" date="2025-08" db="UniProtKB">
        <authorList>
            <consortium name="RefSeq"/>
        </authorList>
    </citation>
    <scope>IDENTIFICATION</scope>
    <source>
        <tissue evidence="2">Whole body</tissue>
    </source>
</reference>
<accession>A0A8B8IVX6</accession>
<organism evidence="1 2">
    <name type="scientific">Vanessa tameamea</name>
    <name type="common">Kamehameha butterfly</name>
    <dbReference type="NCBI Taxonomy" id="334116"/>
    <lineage>
        <taxon>Eukaryota</taxon>
        <taxon>Metazoa</taxon>
        <taxon>Ecdysozoa</taxon>
        <taxon>Arthropoda</taxon>
        <taxon>Hexapoda</taxon>
        <taxon>Insecta</taxon>
        <taxon>Pterygota</taxon>
        <taxon>Neoptera</taxon>
        <taxon>Endopterygota</taxon>
        <taxon>Lepidoptera</taxon>
        <taxon>Glossata</taxon>
        <taxon>Ditrysia</taxon>
        <taxon>Papilionoidea</taxon>
        <taxon>Nymphalidae</taxon>
        <taxon>Nymphalinae</taxon>
        <taxon>Vanessa</taxon>
    </lineage>
</organism>
<dbReference type="GeneID" id="113403475"/>
<evidence type="ECO:0000313" key="2">
    <source>
        <dbReference type="RefSeq" id="XP_026499821.1"/>
    </source>
</evidence>
<sequence length="443" mass="49301">MTEEKTIDIEQELDELLTKVQPNLQDVIKRSFTNVALQQTKNGEQIKPDILEDVSYFAKNTQVNLTRLELLRPPTFHMQAVSLDLKSMGLTLRCSLGEVNIKGLYNAFNENLYNLIPVMAEGHVLISLSNVTADVNVGLVIEDDAYSFINPGIEFTHDEVLVKLSWPSPQRSGGYEFITTEQLAKHIDDLPLTAAISMPLFALLRHKLQRHLKQVLRQATSVSEVMCCNPSLLEAYSSMVDRIAENGNRVVDLVLINMRRTLLQTCREVLELPPLHATFLHKIGSTSFIGKLETDTGWIKNLATINRINDVSVSRPDPLKTTFHVTLSIKDLQVGYEEYRVKAMGVSCGGRVSAAFRDNRLRLALSVGLARWEPYAQLDDLRLQLLDGMDMHASGLGPLSALSASVRAWLRGAPVAAALGAQLQHELRTALAELALWDLARAS</sequence>
<dbReference type="Proteomes" id="UP001652626">
    <property type="component" value="Chromosome 13"/>
</dbReference>
<keyword evidence="1" id="KW-1185">Reference proteome</keyword>
<dbReference type="Pfam" id="PF16984">
    <property type="entry name" value="Grp7_allergen"/>
    <property type="match status" value="1"/>
</dbReference>
<dbReference type="Gene3D" id="3.15.10.50">
    <property type="match status" value="1"/>
</dbReference>
<gene>
    <name evidence="2" type="primary">LOC113403475</name>
</gene>
<dbReference type="RefSeq" id="XP_026499821.1">
    <property type="nucleotide sequence ID" value="XM_026644036.2"/>
</dbReference>
<dbReference type="OrthoDB" id="8187668at2759"/>
<dbReference type="OMA" id="LYSAYNE"/>
<dbReference type="Gene3D" id="3.15.10.30">
    <property type="entry name" value="Haemolymph juvenile hormone binding protein"/>
    <property type="match status" value="1"/>
</dbReference>